<feature type="domain" description="Histidine-specific methyltransferase SAM-dependent" evidence="3">
    <location>
        <begin position="26"/>
        <end position="330"/>
    </location>
</feature>
<dbReference type="EMBL" id="CP048222">
    <property type="protein sequence ID" value="QHT67137.1"/>
    <property type="molecule type" value="Genomic_DNA"/>
</dbReference>
<dbReference type="SUPFAM" id="SSF53335">
    <property type="entry name" value="S-adenosyl-L-methionine-dependent methyltransferases"/>
    <property type="match status" value="1"/>
</dbReference>
<evidence type="ECO:0000259" key="3">
    <source>
        <dbReference type="Pfam" id="PF10017"/>
    </source>
</evidence>
<protein>
    <submittedName>
        <fullName evidence="4">L-histidine N(Alpha)-methyltransferase</fullName>
        <ecNumber evidence="4">2.1.1.44</ecNumber>
    </submittedName>
</protein>
<dbReference type="PANTHER" id="PTHR43397">
    <property type="entry name" value="ERGOTHIONEINE BIOSYNTHESIS PROTEIN 1"/>
    <property type="match status" value="1"/>
</dbReference>
<organism evidence="4 5">
    <name type="scientific">Rhodocytophaga rosea</name>
    <dbReference type="NCBI Taxonomy" id="2704465"/>
    <lineage>
        <taxon>Bacteria</taxon>
        <taxon>Pseudomonadati</taxon>
        <taxon>Bacteroidota</taxon>
        <taxon>Cytophagia</taxon>
        <taxon>Cytophagales</taxon>
        <taxon>Rhodocytophagaceae</taxon>
        <taxon>Rhodocytophaga</taxon>
    </lineage>
</organism>
<proteinExistence type="predicted"/>
<dbReference type="PIRSF" id="PIRSF018005">
    <property type="entry name" value="UCP018005"/>
    <property type="match status" value="1"/>
</dbReference>
<keyword evidence="1 4" id="KW-0489">Methyltransferase</keyword>
<evidence type="ECO:0000313" key="5">
    <source>
        <dbReference type="Proteomes" id="UP000480178"/>
    </source>
</evidence>
<dbReference type="KEGG" id="rhoz:GXP67_11005"/>
<evidence type="ECO:0000313" key="4">
    <source>
        <dbReference type="EMBL" id="QHT67137.1"/>
    </source>
</evidence>
<dbReference type="InterPro" id="IPR019257">
    <property type="entry name" value="MeTrfase_dom"/>
</dbReference>
<evidence type="ECO:0000256" key="2">
    <source>
        <dbReference type="ARBA" id="ARBA00022679"/>
    </source>
</evidence>
<reference evidence="4 5" key="1">
    <citation type="submission" date="2020-01" db="EMBL/GenBank/DDBJ databases">
        <authorList>
            <person name="Kim M.K."/>
        </authorList>
    </citation>
    <scope>NUCLEOTIDE SEQUENCE [LARGE SCALE GENOMIC DNA]</scope>
    <source>
        <strain evidence="4 5">172606-1</strain>
    </source>
</reference>
<dbReference type="AlphaFoldDB" id="A0A6C0GGP7"/>
<dbReference type="NCBIfam" id="TIGR03438">
    <property type="entry name" value="egtD_ergothio"/>
    <property type="match status" value="1"/>
</dbReference>
<dbReference type="Pfam" id="PF10017">
    <property type="entry name" value="Methyltransf_33"/>
    <property type="match status" value="1"/>
</dbReference>
<keyword evidence="5" id="KW-1185">Reference proteome</keyword>
<dbReference type="GO" id="GO:0052706">
    <property type="term" value="F:L-histidine N(alpha)-methyltransferase activity"/>
    <property type="evidence" value="ECO:0007669"/>
    <property type="project" value="UniProtKB-EC"/>
</dbReference>
<dbReference type="InterPro" id="IPR029063">
    <property type="entry name" value="SAM-dependent_MTases_sf"/>
</dbReference>
<dbReference type="Gene3D" id="3.40.50.150">
    <property type="entry name" value="Vaccinia Virus protein VP39"/>
    <property type="match status" value="1"/>
</dbReference>
<accession>A0A6C0GGP7</accession>
<dbReference type="PANTHER" id="PTHR43397:SF1">
    <property type="entry name" value="ERGOTHIONEINE BIOSYNTHESIS PROTEIN 1"/>
    <property type="match status" value="1"/>
</dbReference>
<dbReference type="GO" id="GO:0032259">
    <property type="term" value="P:methylation"/>
    <property type="evidence" value="ECO:0007669"/>
    <property type="project" value="UniProtKB-KW"/>
</dbReference>
<dbReference type="InterPro" id="IPR017804">
    <property type="entry name" value="MeTrfase_EgtD-like"/>
</dbReference>
<sequence length="336" mass="38818">MSTSYSIQTTVDNENIVAFQPGTLAYDVLAGLIKYPKTLSSKYFYDAKGSKIFEQIMQLPEYYPTRCEAQILETHKQALLEMCRKDYYHLVDLGAGDAAKTRILIDHFYKNNLRFEYIPVDISPSAVQELTENLHQAYPLLPVRSVATDYFTALQWIHSQVPGRKLVLFLGSNIGNFTTEECKQFLSTIWQLLDEDDRLLTGFDLKKNANVIRNAYNDSSGITAEFNRNLLQRINIELGGNFNLDAFEFYASYDPVSGFVKSYMISTKAQQVYIEAFKRSFAFEAWETIHMENSRKFGIREIEELALACRYEVETHLFDNQQYFTDSIWKVAGKNR</sequence>
<dbReference type="InterPro" id="IPR035094">
    <property type="entry name" value="EgtD"/>
</dbReference>
<name>A0A6C0GGP7_9BACT</name>
<evidence type="ECO:0000256" key="1">
    <source>
        <dbReference type="ARBA" id="ARBA00022603"/>
    </source>
</evidence>
<dbReference type="EC" id="2.1.1.44" evidence="4"/>
<dbReference type="Proteomes" id="UP000480178">
    <property type="component" value="Chromosome"/>
</dbReference>
<dbReference type="RefSeq" id="WP_162443180.1">
    <property type="nucleotide sequence ID" value="NZ_CP048222.1"/>
</dbReference>
<keyword evidence="2 4" id="KW-0808">Transferase</keyword>
<dbReference type="InterPro" id="IPR051128">
    <property type="entry name" value="EgtD_Methyltrsf_superfamily"/>
</dbReference>
<gene>
    <name evidence="4" type="primary">egtD</name>
    <name evidence="4" type="ORF">GXP67_11005</name>
</gene>